<dbReference type="RefSeq" id="WP_089217732.1">
    <property type="nucleotide sequence ID" value="NZ_FZOS01000001.1"/>
</dbReference>
<sequence length="217" mass="23268">MKRLCLLALALAAPAVAKPKLPPCPPKGPQLFISPMGEPFRAGADAPYPVDLWFAKADGNGDGRLTPAEFMADADRFFAVLDADGDGEIIPDEVIRYERDIAPEVRLYARGPRPGMPPEKRKKKKDAAAYGEPLGAGRWSLINIPQPVISADEDFNRGITLTEFRSAARTRFTSLDKSGAGALTLAALPMTPRQAAAVNCVVEPAPAPAPPPTETRR</sequence>
<reference evidence="5" key="1">
    <citation type="submission" date="2017-06" db="EMBL/GenBank/DDBJ databases">
        <authorList>
            <person name="Varghese N."/>
            <person name="Submissions S."/>
        </authorList>
    </citation>
    <scope>NUCLEOTIDE SEQUENCE [LARGE SCALE GENOMIC DNA]</scope>
    <source>
        <strain evidence="5">LNB2</strain>
    </source>
</reference>
<dbReference type="EMBL" id="FZOS01000001">
    <property type="protein sequence ID" value="SNS07937.1"/>
    <property type="molecule type" value="Genomic_DNA"/>
</dbReference>
<feature type="domain" description="EF-hand" evidence="3">
    <location>
        <begin position="69"/>
        <end position="104"/>
    </location>
</feature>
<dbReference type="Pfam" id="PF13202">
    <property type="entry name" value="EF-hand_5"/>
    <property type="match status" value="2"/>
</dbReference>
<evidence type="ECO:0000313" key="4">
    <source>
        <dbReference type="EMBL" id="SNS07937.1"/>
    </source>
</evidence>
<dbReference type="InterPro" id="IPR002048">
    <property type="entry name" value="EF_hand_dom"/>
</dbReference>
<dbReference type="GO" id="GO:0005509">
    <property type="term" value="F:calcium ion binding"/>
    <property type="evidence" value="ECO:0007669"/>
    <property type="project" value="InterPro"/>
</dbReference>
<name>A0A239BIE9_9SPHN</name>
<dbReference type="SUPFAM" id="SSF47473">
    <property type="entry name" value="EF-hand"/>
    <property type="match status" value="1"/>
</dbReference>
<evidence type="ECO:0000313" key="5">
    <source>
        <dbReference type="Proteomes" id="UP000198281"/>
    </source>
</evidence>
<evidence type="ECO:0000256" key="2">
    <source>
        <dbReference type="SAM" id="SignalP"/>
    </source>
</evidence>
<feature type="chain" id="PRO_5011991860" evidence="2">
    <location>
        <begin position="18"/>
        <end position="217"/>
    </location>
</feature>
<dbReference type="Gene3D" id="1.10.238.10">
    <property type="entry name" value="EF-hand"/>
    <property type="match status" value="1"/>
</dbReference>
<keyword evidence="2" id="KW-0732">Signal</keyword>
<dbReference type="AlphaFoldDB" id="A0A239BIE9"/>
<feature type="region of interest" description="Disordered" evidence="1">
    <location>
        <begin position="108"/>
        <end position="128"/>
    </location>
</feature>
<proteinExistence type="predicted"/>
<accession>A0A239BIE9</accession>
<feature type="signal peptide" evidence="2">
    <location>
        <begin position="1"/>
        <end position="17"/>
    </location>
</feature>
<dbReference type="OrthoDB" id="7365540at2"/>
<dbReference type="Proteomes" id="UP000198281">
    <property type="component" value="Unassembled WGS sequence"/>
</dbReference>
<evidence type="ECO:0000259" key="3">
    <source>
        <dbReference type="PROSITE" id="PS50222"/>
    </source>
</evidence>
<protein>
    <submittedName>
        <fullName evidence="4">EF hand</fullName>
    </submittedName>
</protein>
<dbReference type="InterPro" id="IPR011992">
    <property type="entry name" value="EF-hand-dom_pair"/>
</dbReference>
<evidence type="ECO:0000256" key="1">
    <source>
        <dbReference type="SAM" id="MobiDB-lite"/>
    </source>
</evidence>
<organism evidence="4 5">
    <name type="scientific">Edaphosphingomonas laterariae</name>
    <dbReference type="NCBI Taxonomy" id="861865"/>
    <lineage>
        <taxon>Bacteria</taxon>
        <taxon>Pseudomonadati</taxon>
        <taxon>Pseudomonadota</taxon>
        <taxon>Alphaproteobacteria</taxon>
        <taxon>Sphingomonadales</taxon>
        <taxon>Rhizorhabdaceae</taxon>
        <taxon>Edaphosphingomonas</taxon>
    </lineage>
</organism>
<keyword evidence="5" id="KW-1185">Reference proteome</keyword>
<dbReference type="PROSITE" id="PS50222">
    <property type="entry name" value="EF_HAND_2"/>
    <property type="match status" value="1"/>
</dbReference>
<gene>
    <name evidence="4" type="ORF">SAMN06295912_101208</name>
</gene>